<dbReference type="InterPro" id="IPR033116">
    <property type="entry name" value="TRYPSIN_SER"/>
</dbReference>
<feature type="domain" description="Peptidase S1" evidence="8">
    <location>
        <begin position="1"/>
        <end position="227"/>
    </location>
</feature>
<name>A0A6V7KHJ3_9HYME</name>
<evidence type="ECO:0000313" key="9">
    <source>
        <dbReference type="EMBL" id="CAD1563224.1"/>
    </source>
</evidence>
<dbReference type="FunFam" id="2.40.10.10:FF:000068">
    <property type="entry name" value="transmembrane protease serine 2"/>
    <property type="match status" value="1"/>
</dbReference>
<evidence type="ECO:0000256" key="1">
    <source>
        <dbReference type="ARBA" id="ARBA00004239"/>
    </source>
</evidence>
<evidence type="ECO:0000259" key="8">
    <source>
        <dbReference type="PROSITE" id="PS50240"/>
    </source>
</evidence>
<evidence type="ECO:0000256" key="7">
    <source>
        <dbReference type="RuleBase" id="RU363034"/>
    </source>
</evidence>
<evidence type="ECO:0000256" key="6">
    <source>
        <dbReference type="ARBA" id="ARBA00023157"/>
    </source>
</evidence>
<dbReference type="PANTHER" id="PTHR24276">
    <property type="entry name" value="POLYSERASE-RELATED"/>
    <property type="match status" value="1"/>
</dbReference>
<dbReference type="PROSITE" id="PS00134">
    <property type="entry name" value="TRYPSIN_HIS"/>
    <property type="match status" value="1"/>
</dbReference>
<sequence>MGGIEAQALEFPFLVSMSMHNEHFCGGSIITRRCIITAAHCVANITLGKLPLLQIRAGSLNYRSGGRVYFVDDILWPSLYDKYRLASPYDIAIVKLKTLIRYDQYIQPIAIARSLPDPLEVAASAGWGLVASHNRISPLEQRKVDMLIISERNCSNAWKQVIIDEKVVCAFAGEDAGVCDGDSGGPLIYDDKLVGIVAWGSSRCGAGLPDVFTSVPYFLEWIQRIAQLHLHY</sequence>
<dbReference type="PRINTS" id="PR00722">
    <property type="entry name" value="CHYMOTRYPSIN"/>
</dbReference>
<evidence type="ECO:0000256" key="2">
    <source>
        <dbReference type="ARBA" id="ARBA00007664"/>
    </source>
</evidence>
<dbReference type="FunFam" id="2.40.10.10:FF:000036">
    <property type="entry name" value="Trypsin beta"/>
    <property type="match status" value="1"/>
</dbReference>
<gene>
    <name evidence="9" type="ORF">BBRV_LOCUS78972</name>
</gene>
<keyword evidence="3 7" id="KW-0645">Protease</keyword>
<dbReference type="InterPro" id="IPR018114">
    <property type="entry name" value="TRYPSIN_HIS"/>
</dbReference>
<keyword evidence="5 7" id="KW-0720">Serine protease</keyword>
<protein>
    <recommendedName>
        <fullName evidence="8">Peptidase S1 domain-containing protein</fullName>
    </recommendedName>
</protein>
<evidence type="ECO:0000256" key="5">
    <source>
        <dbReference type="ARBA" id="ARBA00022825"/>
    </source>
</evidence>
<dbReference type="InterPro" id="IPR001314">
    <property type="entry name" value="Peptidase_S1A"/>
</dbReference>
<proteinExistence type="inferred from homology"/>
<dbReference type="AlphaFoldDB" id="A0A6V7KHJ3"/>
<dbReference type="GO" id="GO:0006508">
    <property type="term" value="P:proteolysis"/>
    <property type="evidence" value="ECO:0007669"/>
    <property type="project" value="UniProtKB-KW"/>
</dbReference>
<organism evidence="9">
    <name type="scientific">Bracon brevicornis</name>
    <dbReference type="NCBI Taxonomy" id="1563983"/>
    <lineage>
        <taxon>Eukaryota</taxon>
        <taxon>Metazoa</taxon>
        <taxon>Ecdysozoa</taxon>
        <taxon>Arthropoda</taxon>
        <taxon>Hexapoda</taxon>
        <taxon>Insecta</taxon>
        <taxon>Pterygota</taxon>
        <taxon>Neoptera</taxon>
        <taxon>Endopterygota</taxon>
        <taxon>Hymenoptera</taxon>
        <taxon>Apocrita</taxon>
        <taxon>Ichneumonoidea</taxon>
        <taxon>Braconidae</taxon>
        <taxon>Braconinae</taxon>
        <taxon>Bracon</taxon>
    </lineage>
</organism>
<dbReference type="PROSITE" id="PS00135">
    <property type="entry name" value="TRYPSIN_SER"/>
    <property type="match status" value="1"/>
</dbReference>
<dbReference type="Pfam" id="PF00089">
    <property type="entry name" value="Trypsin"/>
    <property type="match status" value="1"/>
</dbReference>
<comment type="similarity">
    <text evidence="2">Belongs to the peptidase S1 family.</text>
</comment>
<evidence type="ECO:0000256" key="4">
    <source>
        <dbReference type="ARBA" id="ARBA00022801"/>
    </source>
</evidence>
<dbReference type="SUPFAM" id="SSF50494">
    <property type="entry name" value="Trypsin-like serine proteases"/>
    <property type="match status" value="1"/>
</dbReference>
<comment type="subcellular location">
    <subcellularLocation>
        <location evidence="1">Secreted</location>
        <location evidence="1">Extracellular space</location>
    </subcellularLocation>
</comment>
<dbReference type="EMBL" id="CADCXW020000158">
    <property type="protein sequence ID" value="CAD1563224.1"/>
    <property type="molecule type" value="Genomic_DNA"/>
</dbReference>
<dbReference type="PANTHER" id="PTHR24276:SF98">
    <property type="entry name" value="FI18310P1-RELATED"/>
    <property type="match status" value="1"/>
</dbReference>
<dbReference type="InterPro" id="IPR043504">
    <property type="entry name" value="Peptidase_S1_PA_chymotrypsin"/>
</dbReference>
<dbReference type="GO" id="GO:0004252">
    <property type="term" value="F:serine-type endopeptidase activity"/>
    <property type="evidence" value="ECO:0007669"/>
    <property type="project" value="InterPro"/>
</dbReference>
<dbReference type="PROSITE" id="PS50240">
    <property type="entry name" value="TRYPSIN_DOM"/>
    <property type="match status" value="1"/>
</dbReference>
<dbReference type="GO" id="GO:0005576">
    <property type="term" value="C:extracellular region"/>
    <property type="evidence" value="ECO:0007669"/>
    <property type="project" value="UniProtKB-SubCell"/>
</dbReference>
<accession>A0A6V7KHJ3</accession>
<dbReference type="InterPro" id="IPR009003">
    <property type="entry name" value="Peptidase_S1_PA"/>
</dbReference>
<dbReference type="Gene3D" id="2.40.10.10">
    <property type="entry name" value="Trypsin-like serine proteases"/>
    <property type="match status" value="2"/>
</dbReference>
<keyword evidence="4 7" id="KW-0378">Hydrolase</keyword>
<dbReference type="InterPro" id="IPR050430">
    <property type="entry name" value="Peptidase_S1"/>
</dbReference>
<dbReference type="InterPro" id="IPR001254">
    <property type="entry name" value="Trypsin_dom"/>
</dbReference>
<dbReference type="SMART" id="SM00020">
    <property type="entry name" value="Tryp_SPc"/>
    <property type="match status" value="1"/>
</dbReference>
<reference evidence="9" key="1">
    <citation type="submission" date="2020-07" db="EMBL/GenBank/DDBJ databases">
        <authorList>
            <person name="Ferguson B K."/>
        </authorList>
    </citation>
    <scope>NUCLEOTIDE SEQUENCE</scope>
    <source>
        <strain evidence="9">L06</strain>
    </source>
</reference>
<evidence type="ECO:0000256" key="3">
    <source>
        <dbReference type="ARBA" id="ARBA00022670"/>
    </source>
</evidence>
<dbReference type="CDD" id="cd00190">
    <property type="entry name" value="Tryp_SPc"/>
    <property type="match status" value="1"/>
</dbReference>
<keyword evidence="6" id="KW-1015">Disulfide bond</keyword>